<protein>
    <submittedName>
        <fullName evidence="1">Uncharacterized protein</fullName>
    </submittedName>
</protein>
<evidence type="ECO:0000313" key="2">
    <source>
        <dbReference type="Proteomes" id="UP000249661"/>
    </source>
</evidence>
<name>A0ACD1GRF1_9EURO</name>
<sequence>MLDDETPCSFNLVVHVELNHCCCCCCCGGGGGGGGGVEKMCLRHVGLVDGSVVLCRTKVDSGCCGFLLLWLKNAPLHIEHHGAVQYILYNV</sequence>
<proteinExistence type="predicted"/>
<dbReference type="Proteomes" id="UP000249661">
    <property type="component" value="Unassembled WGS sequence"/>
</dbReference>
<accession>A0ACD1GRF1</accession>
<dbReference type="EMBL" id="KZ825026">
    <property type="protein sequence ID" value="RAH63939.1"/>
    <property type="molecule type" value="Genomic_DNA"/>
</dbReference>
<reference evidence="1" key="1">
    <citation type="submission" date="2018-02" db="EMBL/GenBank/DDBJ databases">
        <title>The genomes of Aspergillus section Nigri reveals drivers in fungal speciation.</title>
        <authorList>
            <consortium name="DOE Joint Genome Institute"/>
            <person name="Vesth T.C."/>
            <person name="Nybo J."/>
            <person name="Theobald S."/>
            <person name="Brandl J."/>
            <person name="Frisvad J.C."/>
            <person name="Nielsen K.F."/>
            <person name="Lyhne E.K."/>
            <person name="Kogle M.E."/>
            <person name="Kuo A."/>
            <person name="Riley R."/>
            <person name="Clum A."/>
            <person name="Nolan M."/>
            <person name="Lipzen A."/>
            <person name="Salamov A."/>
            <person name="Henrissat B."/>
            <person name="Wiebenga A."/>
            <person name="De vries R.P."/>
            <person name="Grigoriev I.V."/>
            <person name="Mortensen U.H."/>
            <person name="Andersen M.R."/>
            <person name="Baker S.E."/>
        </authorList>
    </citation>
    <scope>NUCLEOTIDE SEQUENCE</scope>
    <source>
        <strain evidence="1">CBS 121060</strain>
    </source>
</reference>
<evidence type="ECO:0000313" key="1">
    <source>
        <dbReference type="EMBL" id="RAH63939.1"/>
    </source>
</evidence>
<keyword evidence="2" id="KW-1185">Reference proteome</keyword>
<gene>
    <name evidence="1" type="ORF">BO66DRAFT_396560</name>
</gene>
<organism evidence="1 2">
    <name type="scientific">Aspergillus aculeatinus CBS 121060</name>
    <dbReference type="NCBI Taxonomy" id="1448322"/>
    <lineage>
        <taxon>Eukaryota</taxon>
        <taxon>Fungi</taxon>
        <taxon>Dikarya</taxon>
        <taxon>Ascomycota</taxon>
        <taxon>Pezizomycotina</taxon>
        <taxon>Eurotiomycetes</taxon>
        <taxon>Eurotiomycetidae</taxon>
        <taxon>Eurotiales</taxon>
        <taxon>Aspergillaceae</taxon>
        <taxon>Aspergillus</taxon>
        <taxon>Aspergillus subgen. Circumdati</taxon>
    </lineage>
</organism>